<name>A0A7I7RG69_MYCCF</name>
<dbReference type="Proteomes" id="UP000466431">
    <property type="component" value="Chromosome"/>
</dbReference>
<accession>A0A7I7RG69</accession>
<dbReference type="OrthoDB" id="9988850at2"/>
<protein>
    <submittedName>
        <fullName evidence="1">Uncharacterized protein</fullName>
    </submittedName>
</protein>
<proteinExistence type="predicted"/>
<reference evidence="1 2" key="1">
    <citation type="journal article" date="2019" name="Emerg. Microbes Infect.">
        <title>Comprehensive subspecies identification of 175 nontuberculous mycobacteria species based on 7547 genomic profiles.</title>
        <authorList>
            <person name="Matsumoto Y."/>
            <person name="Kinjo T."/>
            <person name="Motooka D."/>
            <person name="Nabeya D."/>
            <person name="Jung N."/>
            <person name="Uechi K."/>
            <person name="Horii T."/>
            <person name="Iida T."/>
            <person name="Fujita J."/>
            <person name="Nakamura S."/>
        </authorList>
    </citation>
    <scope>NUCLEOTIDE SEQUENCE [LARGE SCALE GENOMIC DNA]</scope>
    <source>
        <strain evidence="1 2">JCM 18439</strain>
    </source>
</reference>
<keyword evidence="2" id="KW-1185">Reference proteome</keyword>
<organism evidence="1 2">
    <name type="scientific">Mycolicibacterium celeriflavum</name>
    <name type="common">Mycobacterium celeriflavum</name>
    <dbReference type="NCBI Taxonomy" id="1249101"/>
    <lineage>
        <taxon>Bacteria</taxon>
        <taxon>Bacillati</taxon>
        <taxon>Actinomycetota</taxon>
        <taxon>Actinomycetes</taxon>
        <taxon>Mycobacteriales</taxon>
        <taxon>Mycobacteriaceae</taxon>
        <taxon>Mycolicibacterium</taxon>
    </lineage>
</organism>
<gene>
    <name evidence="1" type="ORF">MCEL_15450</name>
</gene>
<evidence type="ECO:0000313" key="2">
    <source>
        <dbReference type="Proteomes" id="UP000466431"/>
    </source>
</evidence>
<sequence length="63" mass="7006">MARNPIRLSRRRCGGMQIAQGRSFILLDRDEAIGLIADAQKIIDSQDDGPERADTVSKVEIHT</sequence>
<dbReference type="KEGG" id="mcee:MCEL_15450"/>
<dbReference type="EMBL" id="AP022591">
    <property type="protein sequence ID" value="BBY43250.1"/>
    <property type="molecule type" value="Genomic_DNA"/>
</dbReference>
<evidence type="ECO:0000313" key="1">
    <source>
        <dbReference type="EMBL" id="BBY43250.1"/>
    </source>
</evidence>
<dbReference type="RefSeq" id="WP_133052431.1">
    <property type="nucleotide sequence ID" value="NZ_AP022591.1"/>
</dbReference>
<dbReference type="AlphaFoldDB" id="A0A7I7RG69"/>